<dbReference type="RefSeq" id="WP_289459344.1">
    <property type="nucleotide sequence ID" value="NZ_JAUCML010000008.1"/>
</dbReference>
<keyword evidence="1" id="KW-0812">Transmembrane</keyword>
<name>A0ABT7T8W0_9MICO</name>
<proteinExistence type="predicted"/>
<gene>
    <name evidence="2" type="ORF">QUG92_12965</name>
</gene>
<feature type="transmembrane region" description="Helical" evidence="1">
    <location>
        <begin position="178"/>
        <end position="199"/>
    </location>
</feature>
<organism evidence="2 3">
    <name type="scientific">Curtobacterium citri</name>
    <dbReference type="NCBI Taxonomy" id="3055139"/>
    <lineage>
        <taxon>Bacteria</taxon>
        <taxon>Bacillati</taxon>
        <taxon>Actinomycetota</taxon>
        <taxon>Actinomycetes</taxon>
        <taxon>Micrococcales</taxon>
        <taxon>Microbacteriaceae</taxon>
        <taxon>Curtobacterium</taxon>
    </lineage>
</organism>
<evidence type="ECO:0000313" key="3">
    <source>
        <dbReference type="Proteomes" id="UP001237823"/>
    </source>
</evidence>
<keyword evidence="1" id="KW-1133">Transmembrane helix</keyword>
<dbReference type="EMBL" id="JAUCML010000008">
    <property type="protein sequence ID" value="MDM7886018.1"/>
    <property type="molecule type" value="Genomic_DNA"/>
</dbReference>
<feature type="transmembrane region" description="Helical" evidence="1">
    <location>
        <begin position="26"/>
        <end position="49"/>
    </location>
</feature>
<sequence>MPRHATEGPVDAPGDAEGPWTRIGLWSARVGVVLAVVVIVLAVVTRPSWSSQGFDADGYPLAVLPDVALVCALVLGVGWPWFSGIAASTRSVHRDGDELVAVTVYGRRRVRSAGARLVRFRMLTNVGTVHGALLVDRRLRPLVVLDPIGAGGASRLQALLGDGSGAIGRVVLEHVLGFVWLLATVVVVVTLVTALLVLFSAP</sequence>
<accession>A0ABT7T8W0</accession>
<protein>
    <recommendedName>
        <fullName evidence="4">PH (Pleckstrin Homology) domain-containing protein</fullName>
    </recommendedName>
</protein>
<evidence type="ECO:0000313" key="2">
    <source>
        <dbReference type="EMBL" id="MDM7886018.1"/>
    </source>
</evidence>
<keyword evidence="3" id="KW-1185">Reference proteome</keyword>
<evidence type="ECO:0008006" key="4">
    <source>
        <dbReference type="Google" id="ProtNLM"/>
    </source>
</evidence>
<comment type="caution">
    <text evidence="2">The sequence shown here is derived from an EMBL/GenBank/DDBJ whole genome shotgun (WGS) entry which is preliminary data.</text>
</comment>
<keyword evidence="1" id="KW-0472">Membrane</keyword>
<evidence type="ECO:0000256" key="1">
    <source>
        <dbReference type="SAM" id="Phobius"/>
    </source>
</evidence>
<dbReference type="Proteomes" id="UP001237823">
    <property type="component" value="Unassembled WGS sequence"/>
</dbReference>
<feature type="transmembrane region" description="Helical" evidence="1">
    <location>
        <begin position="61"/>
        <end position="82"/>
    </location>
</feature>
<reference evidence="2 3" key="1">
    <citation type="submission" date="2023-06" db="EMBL/GenBank/DDBJ databases">
        <authorList>
            <person name="Feng G."/>
            <person name="Li J."/>
            <person name="Zhu H."/>
        </authorList>
    </citation>
    <scope>NUCLEOTIDE SEQUENCE [LARGE SCALE GENOMIC DNA]</scope>
    <source>
        <strain evidence="2 3">RHCKG23</strain>
    </source>
</reference>